<keyword evidence="5 9" id="KW-0269">Exonuclease</keyword>
<dbReference type="GO" id="GO:0006281">
    <property type="term" value="P:DNA repair"/>
    <property type="evidence" value="ECO:0007669"/>
    <property type="project" value="InterPro"/>
</dbReference>
<evidence type="ECO:0000256" key="2">
    <source>
        <dbReference type="ARBA" id="ARBA00019841"/>
    </source>
</evidence>
<dbReference type="SUPFAM" id="SSF64182">
    <property type="entry name" value="DHH phosphoesterases"/>
    <property type="match status" value="1"/>
</dbReference>
<keyword evidence="4" id="KW-0378">Hydrolase</keyword>
<dbReference type="NCBIfam" id="TIGR00644">
    <property type="entry name" value="recJ"/>
    <property type="match status" value="1"/>
</dbReference>
<dbReference type="EMBL" id="JXMU01000010">
    <property type="protein sequence ID" value="KPB01468.1"/>
    <property type="molecule type" value="Genomic_DNA"/>
</dbReference>
<evidence type="ECO:0000313" key="10">
    <source>
        <dbReference type="Proteomes" id="UP000038011"/>
    </source>
</evidence>
<evidence type="ECO:0000259" key="7">
    <source>
        <dbReference type="Pfam" id="PF02272"/>
    </source>
</evidence>
<evidence type="ECO:0000256" key="3">
    <source>
        <dbReference type="ARBA" id="ARBA00022722"/>
    </source>
</evidence>
<dbReference type="Proteomes" id="UP000038011">
    <property type="component" value="Unassembled WGS sequence"/>
</dbReference>
<name>A0A0N0E7Q8_9HYPH</name>
<evidence type="ECO:0000256" key="4">
    <source>
        <dbReference type="ARBA" id="ARBA00022801"/>
    </source>
</evidence>
<feature type="domain" description="RecJ OB" evidence="8">
    <location>
        <begin position="478"/>
        <end position="587"/>
    </location>
</feature>
<evidence type="ECO:0000313" key="9">
    <source>
        <dbReference type="EMBL" id="KPB01468.1"/>
    </source>
</evidence>
<dbReference type="InterPro" id="IPR051673">
    <property type="entry name" value="SSDNA_exonuclease_RecJ"/>
</dbReference>
<dbReference type="OrthoDB" id="9809852at2"/>
<evidence type="ECO:0000256" key="5">
    <source>
        <dbReference type="ARBA" id="ARBA00022839"/>
    </source>
</evidence>
<dbReference type="InterPro" id="IPR038763">
    <property type="entry name" value="DHH_sf"/>
</dbReference>
<evidence type="ECO:0000259" key="8">
    <source>
        <dbReference type="Pfam" id="PF17768"/>
    </source>
</evidence>
<dbReference type="Gene3D" id="3.90.1640.30">
    <property type="match status" value="1"/>
</dbReference>
<dbReference type="Pfam" id="PF17768">
    <property type="entry name" value="RecJ_OB"/>
    <property type="match status" value="1"/>
</dbReference>
<sequence>MSKSQTFLGIENSAGGRRWVERLSAPQKNIALDIAQTHGVPDILARVLAARGVHRDEVKEFLDPTIKALMPDPRTITDMEAAASRIAKAINTQEKVAVFGDYDVDGAGSSALMARYLGHFGLQVEIYIPDRIYEGYGPNAAAMKALAERNDFIVTVDCGTNSAEAFAAIDGAGIEIVVLDHHQVGGALPEVVAVVNPNREDDISGLGHLCAGGVVFMCLVEVSRQLRASGKSDLPDLMRLLDLVALTTVCDVVPLIGLNRAFVAKGLVTARHQTNLGIAALASAARIGEPINPFHFGFAIGPRINAGGRIGDASLGAKLLTETDANRAAEVAKELDELNAQRQAIEVQMVAEAKAEAERELQSSSPPAIIITASEDWHPGIAGLIASRLKDSTRRPSFAIALGRDGKGTGSGRSIPGFDLGKVVRMAVDAGLLIKGGGHAMAAGITVEKAKLGALRAFFDEQAAAAVQDLVNTSEQKIDGALSARGCNIALIELLSKAGPYGAGNPEPVFVLPNHMVAFSKPVGQGHLKVALRAQDGAQIDAIAFRAVESELGNVLRQGQDNPIHVAGTLSANHWNGRVTPQLRIIDAAVPV</sequence>
<organism evidence="9 10">
    <name type="scientific">Ahrensia marina</name>
    <dbReference type="NCBI Taxonomy" id="1514904"/>
    <lineage>
        <taxon>Bacteria</taxon>
        <taxon>Pseudomonadati</taxon>
        <taxon>Pseudomonadota</taxon>
        <taxon>Alphaproteobacteria</taxon>
        <taxon>Hyphomicrobiales</taxon>
        <taxon>Ahrensiaceae</taxon>
        <taxon>Ahrensia</taxon>
    </lineage>
</organism>
<keyword evidence="10" id="KW-1185">Reference proteome</keyword>
<dbReference type="InterPro" id="IPR001667">
    <property type="entry name" value="DDH_dom"/>
</dbReference>
<dbReference type="PANTHER" id="PTHR30255">
    <property type="entry name" value="SINGLE-STRANDED-DNA-SPECIFIC EXONUCLEASE RECJ"/>
    <property type="match status" value="1"/>
</dbReference>
<comment type="similarity">
    <text evidence="1">Belongs to the RecJ family.</text>
</comment>
<dbReference type="PATRIC" id="fig|1514904.3.peg.362"/>
<dbReference type="InterPro" id="IPR041122">
    <property type="entry name" value="RecJ_OB"/>
</dbReference>
<evidence type="ECO:0000259" key="6">
    <source>
        <dbReference type="Pfam" id="PF01368"/>
    </source>
</evidence>
<dbReference type="Gene3D" id="3.10.310.30">
    <property type="match status" value="1"/>
</dbReference>
<dbReference type="GO" id="GO:0003676">
    <property type="term" value="F:nucleic acid binding"/>
    <property type="evidence" value="ECO:0007669"/>
    <property type="project" value="InterPro"/>
</dbReference>
<protein>
    <recommendedName>
        <fullName evidence="2">Single-stranded-DNA-specific exonuclease RecJ</fullName>
    </recommendedName>
</protein>
<dbReference type="Pfam" id="PF01368">
    <property type="entry name" value="DHH"/>
    <property type="match status" value="1"/>
</dbReference>
<evidence type="ECO:0000256" key="1">
    <source>
        <dbReference type="ARBA" id="ARBA00005915"/>
    </source>
</evidence>
<dbReference type="GO" id="GO:0006310">
    <property type="term" value="P:DNA recombination"/>
    <property type="evidence" value="ECO:0007669"/>
    <property type="project" value="InterPro"/>
</dbReference>
<dbReference type="Pfam" id="PF02272">
    <property type="entry name" value="DHHA1"/>
    <property type="match status" value="1"/>
</dbReference>
<dbReference type="RefSeq" id="WP_053998775.1">
    <property type="nucleotide sequence ID" value="NZ_JXMU01000010.1"/>
</dbReference>
<comment type="caution">
    <text evidence="9">The sequence shown here is derived from an EMBL/GenBank/DDBJ whole genome shotgun (WGS) entry which is preliminary data.</text>
</comment>
<dbReference type="STRING" id="1514904.SU32_07715"/>
<proteinExistence type="inferred from homology"/>
<dbReference type="GO" id="GO:0008409">
    <property type="term" value="F:5'-3' exonuclease activity"/>
    <property type="evidence" value="ECO:0007669"/>
    <property type="project" value="InterPro"/>
</dbReference>
<feature type="domain" description="DHHA1" evidence="7">
    <location>
        <begin position="370"/>
        <end position="463"/>
    </location>
</feature>
<feature type="domain" description="DDH" evidence="6">
    <location>
        <begin position="95"/>
        <end position="246"/>
    </location>
</feature>
<reference evidence="9 10" key="1">
    <citation type="submission" date="2015-01" db="EMBL/GenBank/DDBJ databases">
        <title>Ahrensia donghaiensis sp. nov., a novel dimethylsulphoniopropionate-cleavage bacterium isolated from seawater and emended descriptions of the genus Ahrensia and Ahrensia kielensis.</title>
        <authorList>
            <person name="Liu J."/>
        </authorList>
    </citation>
    <scope>NUCLEOTIDE SEQUENCE [LARGE SCALE GENOMIC DNA]</scope>
    <source>
        <strain evidence="9 10">LZD062</strain>
    </source>
</reference>
<dbReference type="InterPro" id="IPR004610">
    <property type="entry name" value="RecJ"/>
</dbReference>
<keyword evidence="3" id="KW-0540">Nuclease</keyword>
<dbReference type="PANTHER" id="PTHR30255:SF2">
    <property type="entry name" value="SINGLE-STRANDED-DNA-SPECIFIC EXONUCLEASE RECJ"/>
    <property type="match status" value="1"/>
</dbReference>
<gene>
    <name evidence="9" type="ORF">SU32_07715</name>
</gene>
<dbReference type="InterPro" id="IPR003156">
    <property type="entry name" value="DHHA1_dom"/>
</dbReference>
<accession>A0A0N0E7Q8</accession>
<dbReference type="AlphaFoldDB" id="A0A0N0E7Q8"/>